<dbReference type="EMBL" id="RSEJ01000018">
    <property type="protein sequence ID" value="NBI54211.1"/>
    <property type="molecule type" value="Genomic_DNA"/>
</dbReference>
<comment type="caution">
    <text evidence="1">The sequence shown here is derived from an EMBL/GenBank/DDBJ whole genome shotgun (WGS) entry which is preliminary data.</text>
</comment>
<evidence type="ECO:0008006" key="3">
    <source>
        <dbReference type="Google" id="ProtNLM"/>
    </source>
</evidence>
<name>A0ABW9YK87_9GAMM</name>
<sequence length="189" mass="21878">MSKSVALNEHIYNLLIVRDLDHFTVTELRDALLETGNINTDKNETRKFVYRQVSRLVLKGYLEKSTEKGFHNAVYSKTLAARSTRFHAKKNNLTKSQEASKIAEKSPGNNKIEFLSAIKRERNELEVRQAIALREIDKFKELLHRFPDEQSYIRPFFVEARRHATDVQGDLEAVTKLIDNHPLSQGCHE</sequence>
<gene>
    <name evidence="1" type="ORF">EIZ48_16815</name>
</gene>
<organism evidence="1 2">
    <name type="scientific">Photobacterium alginatilyticum</name>
    <dbReference type="NCBI Taxonomy" id="1775171"/>
    <lineage>
        <taxon>Bacteria</taxon>
        <taxon>Pseudomonadati</taxon>
        <taxon>Pseudomonadota</taxon>
        <taxon>Gammaproteobacteria</taxon>
        <taxon>Vibrionales</taxon>
        <taxon>Vibrionaceae</taxon>
        <taxon>Photobacterium</taxon>
    </lineage>
</organism>
<accession>A0ABW9YK87</accession>
<keyword evidence="2" id="KW-1185">Reference proteome</keyword>
<dbReference type="Proteomes" id="UP000738517">
    <property type="component" value="Unassembled WGS sequence"/>
</dbReference>
<protein>
    <recommendedName>
        <fullName evidence="3">Response regulator</fullName>
    </recommendedName>
</protein>
<evidence type="ECO:0000313" key="1">
    <source>
        <dbReference type="EMBL" id="NBI54211.1"/>
    </source>
</evidence>
<evidence type="ECO:0000313" key="2">
    <source>
        <dbReference type="Proteomes" id="UP000738517"/>
    </source>
</evidence>
<proteinExistence type="predicted"/>
<dbReference type="RefSeq" id="WP_160653803.1">
    <property type="nucleotide sequence ID" value="NZ_RSEJ01000018.1"/>
</dbReference>
<reference evidence="1 2" key="1">
    <citation type="journal article" date="2017" name="Int. J. Syst. Evol. Microbiol.">
        <title>Photobacterium alginatilyticum sp. nov., a marine bacterium isolated from bottom seawater.</title>
        <authorList>
            <person name="Wang X."/>
            <person name="Wang Y."/>
            <person name="Yang X."/>
            <person name="Sun H."/>
            <person name="Li B."/>
            <person name="Zhang X.H."/>
        </authorList>
    </citation>
    <scope>NUCLEOTIDE SEQUENCE [LARGE SCALE GENOMIC DNA]</scope>
    <source>
        <strain evidence="1 2">P03D4</strain>
    </source>
</reference>